<dbReference type="Gene3D" id="3.40.50.720">
    <property type="entry name" value="NAD(P)-binding Rossmann-like Domain"/>
    <property type="match status" value="1"/>
</dbReference>
<evidence type="ECO:0000313" key="2">
    <source>
        <dbReference type="EMBL" id="KAF9790683.1"/>
    </source>
</evidence>
<dbReference type="InterPro" id="IPR013154">
    <property type="entry name" value="ADH-like_N"/>
</dbReference>
<reference evidence="2" key="1">
    <citation type="journal article" date="2020" name="Nat. Commun.">
        <title>Large-scale genome sequencing of mycorrhizal fungi provides insights into the early evolution of symbiotic traits.</title>
        <authorList>
            <person name="Miyauchi S."/>
            <person name="Kiss E."/>
            <person name="Kuo A."/>
            <person name="Drula E."/>
            <person name="Kohler A."/>
            <person name="Sanchez-Garcia M."/>
            <person name="Morin E."/>
            <person name="Andreopoulos B."/>
            <person name="Barry K.W."/>
            <person name="Bonito G."/>
            <person name="Buee M."/>
            <person name="Carver A."/>
            <person name="Chen C."/>
            <person name="Cichocki N."/>
            <person name="Clum A."/>
            <person name="Culley D."/>
            <person name="Crous P.W."/>
            <person name="Fauchery L."/>
            <person name="Girlanda M."/>
            <person name="Hayes R.D."/>
            <person name="Keri Z."/>
            <person name="LaButti K."/>
            <person name="Lipzen A."/>
            <person name="Lombard V."/>
            <person name="Magnuson J."/>
            <person name="Maillard F."/>
            <person name="Murat C."/>
            <person name="Nolan M."/>
            <person name="Ohm R.A."/>
            <person name="Pangilinan J."/>
            <person name="Pereira M.F."/>
            <person name="Perotto S."/>
            <person name="Peter M."/>
            <person name="Pfister S."/>
            <person name="Riley R."/>
            <person name="Sitrit Y."/>
            <person name="Stielow J.B."/>
            <person name="Szollosi G."/>
            <person name="Zifcakova L."/>
            <person name="Stursova M."/>
            <person name="Spatafora J.W."/>
            <person name="Tedersoo L."/>
            <person name="Vaario L.M."/>
            <person name="Yamada A."/>
            <person name="Yan M."/>
            <person name="Wang P."/>
            <person name="Xu J."/>
            <person name="Bruns T."/>
            <person name="Baldrian P."/>
            <person name="Vilgalys R."/>
            <person name="Dunand C."/>
            <person name="Henrissat B."/>
            <person name="Grigoriev I.V."/>
            <person name="Hibbett D."/>
            <person name="Nagy L.G."/>
            <person name="Martin F.M."/>
        </authorList>
    </citation>
    <scope>NUCLEOTIDE SEQUENCE</scope>
    <source>
        <strain evidence="2">UH-Tt-Lm1</strain>
    </source>
</reference>
<proteinExistence type="predicted"/>
<dbReference type="GO" id="GO:0016491">
    <property type="term" value="F:oxidoreductase activity"/>
    <property type="evidence" value="ECO:0007669"/>
    <property type="project" value="InterPro"/>
</dbReference>
<accession>A0A9P6LAY4</accession>
<sequence>MASTSASTPSLPPVQTVWRIVRSGDPAKALVKDENAPVPKKIPKGYVLVKIQAASLNPVGFKLMQLAPNSFLQRVAENDFAGEVVDPNGEPRFKIGDQVFGTIPIPDSIKTGQGALAQYSYAPAKSIAHRPEGIPPNEASGIPIVAVTAHAALYQIGKLEAGQRIFINGGTTSVGLYAVQIAKALGCKVYASASGKNEEFLRNLGVDEFYDYTKQPIHEALVQNPPSSKFDVILEAVGNAFVPLYTHSEAYLAPNGAYISVGPTPHGLGETLSLLWNVFLRPKWAGGTRRRFKFIIPSKTGELLDEIAKMITDGKVKPFIDSVYKFDDVLSAYDKILIGHARGKIVVETA</sequence>
<dbReference type="OrthoDB" id="3509362at2759"/>
<dbReference type="SUPFAM" id="SSF51735">
    <property type="entry name" value="NAD(P)-binding Rossmann-fold domains"/>
    <property type="match status" value="1"/>
</dbReference>
<dbReference type="Pfam" id="PF08240">
    <property type="entry name" value="ADH_N"/>
    <property type="match status" value="1"/>
</dbReference>
<dbReference type="PANTHER" id="PTHR11695:SF294">
    <property type="entry name" value="RETICULON-4-INTERACTING PROTEIN 1, MITOCHONDRIAL"/>
    <property type="match status" value="1"/>
</dbReference>
<protein>
    <recommendedName>
        <fullName evidence="1">Enoyl reductase (ER) domain-containing protein</fullName>
    </recommendedName>
</protein>
<evidence type="ECO:0000313" key="3">
    <source>
        <dbReference type="Proteomes" id="UP000736335"/>
    </source>
</evidence>
<dbReference type="InterPro" id="IPR050700">
    <property type="entry name" value="YIM1/Zinc_Alcohol_DH_Fams"/>
</dbReference>
<dbReference type="PANTHER" id="PTHR11695">
    <property type="entry name" value="ALCOHOL DEHYDROGENASE RELATED"/>
    <property type="match status" value="1"/>
</dbReference>
<keyword evidence="3" id="KW-1185">Reference proteome</keyword>
<comment type="caution">
    <text evidence="2">The sequence shown here is derived from an EMBL/GenBank/DDBJ whole genome shotgun (WGS) entry which is preliminary data.</text>
</comment>
<dbReference type="SMART" id="SM00829">
    <property type="entry name" value="PKS_ER"/>
    <property type="match status" value="1"/>
</dbReference>
<dbReference type="Pfam" id="PF13602">
    <property type="entry name" value="ADH_zinc_N_2"/>
    <property type="match status" value="1"/>
</dbReference>
<reference evidence="2" key="2">
    <citation type="submission" date="2020-11" db="EMBL/GenBank/DDBJ databases">
        <authorList>
            <consortium name="DOE Joint Genome Institute"/>
            <person name="Kuo A."/>
            <person name="Miyauchi S."/>
            <person name="Kiss E."/>
            <person name="Drula E."/>
            <person name="Kohler A."/>
            <person name="Sanchez-Garcia M."/>
            <person name="Andreopoulos B."/>
            <person name="Barry K.W."/>
            <person name="Bonito G."/>
            <person name="Buee M."/>
            <person name="Carver A."/>
            <person name="Chen C."/>
            <person name="Cichocki N."/>
            <person name="Clum A."/>
            <person name="Culley D."/>
            <person name="Crous P.W."/>
            <person name="Fauchery L."/>
            <person name="Girlanda M."/>
            <person name="Hayes R."/>
            <person name="Keri Z."/>
            <person name="Labutti K."/>
            <person name="Lipzen A."/>
            <person name="Lombard V."/>
            <person name="Magnuson J."/>
            <person name="Maillard F."/>
            <person name="Morin E."/>
            <person name="Murat C."/>
            <person name="Nolan M."/>
            <person name="Ohm R."/>
            <person name="Pangilinan J."/>
            <person name="Pereira M."/>
            <person name="Perotto S."/>
            <person name="Peter M."/>
            <person name="Riley R."/>
            <person name="Sitrit Y."/>
            <person name="Stielow B."/>
            <person name="Szollosi G."/>
            <person name="Zifcakova L."/>
            <person name="Stursova M."/>
            <person name="Spatafora J.W."/>
            <person name="Tedersoo L."/>
            <person name="Vaario L.-M."/>
            <person name="Yamada A."/>
            <person name="Yan M."/>
            <person name="Wang P."/>
            <person name="Xu J."/>
            <person name="Bruns T."/>
            <person name="Baldrian P."/>
            <person name="Vilgalys R."/>
            <person name="Henrissat B."/>
            <person name="Grigoriev I.V."/>
            <person name="Hibbett D."/>
            <person name="Nagy L.G."/>
            <person name="Martin F.M."/>
        </authorList>
    </citation>
    <scope>NUCLEOTIDE SEQUENCE</scope>
    <source>
        <strain evidence="2">UH-Tt-Lm1</strain>
    </source>
</reference>
<dbReference type="InterPro" id="IPR011032">
    <property type="entry name" value="GroES-like_sf"/>
</dbReference>
<dbReference type="InterPro" id="IPR020843">
    <property type="entry name" value="ER"/>
</dbReference>
<dbReference type="CDD" id="cd08267">
    <property type="entry name" value="MDR1"/>
    <property type="match status" value="1"/>
</dbReference>
<dbReference type="Gene3D" id="3.90.180.10">
    <property type="entry name" value="Medium-chain alcohol dehydrogenases, catalytic domain"/>
    <property type="match status" value="1"/>
</dbReference>
<dbReference type="AlphaFoldDB" id="A0A9P6LAY4"/>
<dbReference type="EMBL" id="WIUZ02000002">
    <property type="protein sequence ID" value="KAF9790683.1"/>
    <property type="molecule type" value="Genomic_DNA"/>
</dbReference>
<dbReference type="Proteomes" id="UP000736335">
    <property type="component" value="Unassembled WGS sequence"/>
</dbReference>
<feature type="domain" description="Enoyl reductase (ER)" evidence="1">
    <location>
        <begin position="24"/>
        <end position="347"/>
    </location>
</feature>
<organism evidence="2 3">
    <name type="scientific">Thelephora terrestris</name>
    <dbReference type="NCBI Taxonomy" id="56493"/>
    <lineage>
        <taxon>Eukaryota</taxon>
        <taxon>Fungi</taxon>
        <taxon>Dikarya</taxon>
        <taxon>Basidiomycota</taxon>
        <taxon>Agaricomycotina</taxon>
        <taxon>Agaricomycetes</taxon>
        <taxon>Thelephorales</taxon>
        <taxon>Thelephoraceae</taxon>
        <taxon>Thelephora</taxon>
    </lineage>
</organism>
<dbReference type="GO" id="GO:0005739">
    <property type="term" value="C:mitochondrion"/>
    <property type="evidence" value="ECO:0007669"/>
    <property type="project" value="TreeGrafter"/>
</dbReference>
<gene>
    <name evidence="2" type="ORF">BJ322DRAFT_1135184</name>
</gene>
<dbReference type="SUPFAM" id="SSF50129">
    <property type="entry name" value="GroES-like"/>
    <property type="match status" value="1"/>
</dbReference>
<name>A0A9P6LAY4_9AGAM</name>
<dbReference type="InterPro" id="IPR036291">
    <property type="entry name" value="NAD(P)-bd_dom_sf"/>
</dbReference>
<evidence type="ECO:0000259" key="1">
    <source>
        <dbReference type="SMART" id="SM00829"/>
    </source>
</evidence>